<feature type="domain" description="Homeobox" evidence="12">
    <location>
        <begin position="360"/>
        <end position="420"/>
    </location>
</feature>
<dbReference type="InterPro" id="IPR009057">
    <property type="entry name" value="Homeodomain-like_sf"/>
</dbReference>
<feature type="compositionally biased region" description="Low complexity" evidence="11">
    <location>
        <begin position="221"/>
        <end position="253"/>
    </location>
</feature>
<dbReference type="SMART" id="SM00389">
    <property type="entry name" value="HOX"/>
    <property type="match status" value="2"/>
</dbReference>
<evidence type="ECO:0000256" key="10">
    <source>
        <dbReference type="RuleBase" id="RU000682"/>
    </source>
</evidence>
<comment type="subcellular location">
    <subcellularLocation>
        <location evidence="1 9 10">Nucleus</location>
    </subcellularLocation>
</comment>
<dbReference type="PROSITE" id="PS00027">
    <property type="entry name" value="HOMEOBOX_1"/>
    <property type="match status" value="1"/>
</dbReference>
<evidence type="ECO:0000256" key="1">
    <source>
        <dbReference type="ARBA" id="ARBA00004123"/>
    </source>
</evidence>
<evidence type="ECO:0000313" key="13">
    <source>
        <dbReference type="Proteomes" id="UP000515204"/>
    </source>
</evidence>
<dbReference type="CDD" id="cd00086">
    <property type="entry name" value="homeodomain"/>
    <property type="match status" value="2"/>
</dbReference>
<dbReference type="InterPro" id="IPR051968">
    <property type="entry name" value="ZnFinger_Homeobox_TR"/>
</dbReference>
<evidence type="ECO:0000313" key="14">
    <source>
        <dbReference type="RefSeq" id="XP_014473501.1"/>
    </source>
</evidence>
<proteinExistence type="predicted"/>
<dbReference type="PROSITE" id="PS50071">
    <property type="entry name" value="HOMEOBOX_2"/>
    <property type="match status" value="2"/>
</dbReference>
<keyword evidence="7 9" id="KW-0371">Homeobox</keyword>
<evidence type="ECO:0000256" key="7">
    <source>
        <dbReference type="ARBA" id="ARBA00023155"/>
    </source>
</evidence>
<organism evidence="13 14">
    <name type="scientific">Dinoponera quadriceps</name>
    <name type="common">South American ant</name>
    <dbReference type="NCBI Taxonomy" id="609295"/>
    <lineage>
        <taxon>Eukaryota</taxon>
        <taxon>Metazoa</taxon>
        <taxon>Ecdysozoa</taxon>
        <taxon>Arthropoda</taxon>
        <taxon>Hexapoda</taxon>
        <taxon>Insecta</taxon>
        <taxon>Pterygota</taxon>
        <taxon>Neoptera</taxon>
        <taxon>Endopterygota</taxon>
        <taxon>Hymenoptera</taxon>
        <taxon>Apocrita</taxon>
        <taxon>Aculeata</taxon>
        <taxon>Formicoidea</taxon>
        <taxon>Formicidae</taxon>
        <taxon>Ponerinae</taxon>
        <taxon>Ponerini</taxon>
        <taxon>Dinoponera</taxon>
    </lineage>
</organism>
<evidence type="ECO:0000256" key="3">
    <source>
        <dbReference type="ARBA" id="ARBA00022737"/>
    </source>
</evidence>
<dbReference type="Proteomes" id="UP000515204">
    <property type="component" value="Unplaced"/>
</dbReference>
<name>A0A6P3X582_DINQU</name>
<dbReference type="InterPro" id="IPR017970">
    <property type="entry name" value="Homeobox_CS"/>
</dbReference>
<keyword evidence="3" id="KW-0677">Repeat</keyword>
<evidence type="ECO:0000256" key="2">
    <source>
        <dbReference type="ARBA" id="ARBA00022723"/>
    </source>
</evidence>
<dbReference type="SUPFAM" id="SSF46689">
    <property type="entry name" value="Homeodomain-like"/>
    <property type="match status" value="2"/>
</dbReference>
<sequence>MAVNVLKTLAENATVAATTVVATTAYSIRIGATMSEMQNGLNAMAMSQLLYRLQQGPGLTGLTSYNAAVAGYPWINAQAELLAKQHLALQQQQAAAAMNTMAESQKKTRTRITNEQFKILRAHFDLNNSPEERQILLIAAQSGLPPKVIKHWFRNTLFKERQRNKDSPYNFNNPPNTTLNLEEHEKTDEAEGNPLNSSVSDGSSSEDKSSNEHASPPPSMSNASTSQQLQQQQQQPAEQGASEQAQRQQQQSQHQEEQQHHSPSSSGVQQSQPYSSALNMSSVFSGIHHDVSSHAPSTIPTTSILLQPKPTLQNITNLTPDTYGVVLNTIATMTLAPPHVSLGSGHQLTDYSFIDNSNGNNSSINHTGFTEYQIKVLQEFFKNNAYPKDSDLEYLSKVLSLSPHVIVVWFQNARQNVRKVHKSPPELATPVFLHHVNTQQEQKQHPYVTAIGEAMKKVPGEQKLACFMSVMQVISTFT</sequence>
<keyword evidence="6 9" id="KW-0238">DNA-binding</keyword>
<dbReference type="GO" id="GO:0000981">
    <property type="term" value="F:DNA-binding transcription factor activity, RNA polymerase II-specific"/>
    <property type="evidence" value="ECO:0007669"/>
    <property type="project" value="InterPro"/>
</dbReference>
<dbReference type="GO" id="GO:0005634">
    <property type="term" value="C:nucleus"/>
    <property type="evidence" value="ECO:0007669"/>
    <property type="project" value="UniProtKB-SubCell"/>
</dbReference>
<dbReference type="InterPro" id="IPR001356">
    <property type="entry name" value="HD"/>
</dbReference>
<dbReference type="PANTHER" id="PTHR45891">
    <property type="entry name" value="ZINC FINGER HOMEOBOX PROTEIN"/>
    <property type="match status" value="1"/>
</dbReference>
<dbReference type="GO" id="GO:0000978">
    <property type="term" value="F:RNA polymerase II cis-regulatory region sequence-specific DNA binding"/>
    <property type="evidence" value="ECO:0007669"/>
    <property type="project" value="TreeGrafter"/>
</dbReference>
<dbReference type="PANTHER" id="PTHR45891:SF3">
    <property type="entry name" value="ZINC FINGER PROTEIN 2"/>
    <property type="match status" value="1"/>
</dbReference>
<reference evidence="14" key="1">
    <citation type="submission" date="2025-08" db="UniProtKB">
        <authorList>
            <consortium name="RefSeq"/>
        </authorList>
    </citation>
    <scope>IDENTIFICATION</scope>
</reference>
<feature type="DNA-binding region" description="Homeobox" evidence="9">
    <location>
        <begin position="362"/>
        <end position="421"/>
    </location>
</feature>
<dbReference type="Gene3D" id="1.10.10.60">
    <property type="entry name" value="Homeodomain-like"/>
    <property type="match status" value="2"/>
</dbReference>
<dbReference type="RefSeq" id="XP_014473501.1">
    <property type="nucleotide sequence ID" value="XM_014618015.1"/>
</dbReference>
<feature type="domain" description="Homeobox" evidence="12">
    <location>
        <begin position="103"/>
        <end position="163"/>
    </location>
</feature>
<gene>
    <name evidence="14" type="primary">LOC106743814</name>
</gene>
<evidence type="ECO:0000256" key="8">
    <source>
        <dbReference type="ARBA" id="ARBA00023242"/>
    </source>
</evidence>
<dbReference type="OrthoDB" id="6159213at2759"/>
<feature type="region of interest" description="Disordered" evidence="11">
    <location>
        <begin position="164"/>
        <end position="275"/>
    </location>
</feature>
<evidence type="ECO:0000256" key="6">
    <source>
        <dbReference type="ARBA" id="ARBA00023125"/>
    </source>
</evidence>
<evidence type="ECO:0000256" key="4">
    <source>
        <dbReference type="ARBA" id="ARBA00022771"/>
    </source>
</evidence>
<dbReference type="GO" id="GO:0008270">
    <property type="term" value="F:zinc ion binding"/>
    <property type="evidence" value="ECO:0007669"/>
    <property type="project" value="UniProtKB-KW"/>
</dbReference>
<keyword evidence="13" id="KW-1185">Reference proteome</keyword>
<dbReference type="KEGG" id="dqu:106743814"/>
<protein>
    <submittedName>
        <fullName evidence="14">Zinc finger protein 2-like isoform X1</fullName>
    </submittedName>
</protein>
<feature type="compositionally biased region" description="Low complexity" evidence="11">
    <location>
        <begin position="261"/>
        <end position="275"/>
    </location>
</feature>
<accession>A0A6P3X582</accession>
<keyword evidence="2" id="KW-0479">Metal-binding</keyword>
<dbReference type="FunFam" id="1.10.10.60:FF:000064">
    <property type="entry name" value="Zinc finger homeobox protein 4"/>
    <property type="match status" value="1"/>
</dbReference>
<evidence type="ECO:0000256" key="5">
    <source>
        <dbReference type="ARBA" id="ARBA00022833"/>
    </source>
</evidence>
<keyword evidence="8 9" id="KW-0539">Nucleus</keyword>
<dbReference type="GeneID" id="106743814"/>
<evidence type="ECO:0000259" key="12">
    <source>
        <dbReference type="PROSITE" id="PS50071"/>
    </source>
</evidence>
<keyword evidence="5" id="KW-0862">Zinc</keyword>
<feature type="DNA-binding region" description="Homeobox" evidence="9">
    <location>
        <begin position="105"/>
        <end position="164"/>
    </location>
</feature>
<evidence type="ECO:0000256" key="11">
    <source>
        <dbReference type="SAM" id="MobiDB-lite"/>
    </source>
</evidence>
<dbReference type="Pfam" id="PF00046">
    <property type="entry name" value="Homeodomain"/>
    <property type="match status" value="2"/>
</dbReference>
<evidence type="ECO:0000256" key="9">
    <source>
        <dbReference type="PROSITE-ProRule" id="PRU00108"/>
    </source>
</evidence>
<keyword evidence="4" id="KW-0863">Zinc-finger</keyword>
<dbReference type="AlphaFoldDB" id="A0A6P3X582"/>